<dbReference type="EMBL" id="MJIL01000052">
    <property type="protein sequence ID" value="OLQ79075.1"/>
    <property type="molecule type" value="Genomic_DNA"/>
</dbReference>
<sequence>MIQDRAGQMVIFHTLVKAGSFTMAARQLCVSTSHVSKQLGALEGELNVKLVQRTTRSFTLTEAGQRFASYCEQVVHAVQDADAIMDDVRDEVAGVLRLGLSQSFGTMHIIPAIEQLRQQYPELQVEVSLFDHKANMLEDGIDLWITNYEHIPEGYVAQRLADTRFVVVASPDYLVHHPVPHHPNDLVNHNCLTYQSRQRNYSTWSFTSQQEALCVTVSGNYRVDLAEAVRDAAISGWGIAYLASYLLTGEFRDGKLIQLMPDWQANQSMPFYAVYPSRKHLPRKISAVIAFFKEYIGETPYWDKALAPLVKLSGK</sequence>
<dbReference type="CDD" id="cd08422">
    <property type="entry name" value="PBP2_CrgA_like"/>
    <property type="match status" value="1"/>
</dbReference>
<dbReference type="InterPro" id="IPR000847">
    <property type="entry name" value="LysR_HTH_N"/>
</dbReference>
<dbReference type="PANTHER" id="PTHR30537:SF14">
    <property type="entry name" value="TRANSCRIPTIONAL REGULATOR LYSR FAMILY"/>
    <property type="match status" value="1"/>
</dbReference>
<evidence type="ECO:0000259" key="5">
    <source>
        <dbReference type="PROSITE" id="PS50931"/>
    </source>
</evidence>
<evidence type="ECO:0000256" key="4">
    <source>
        <dbReference type="ARBA" id="ARBA00023163"/>
    </source>
</evidence>
<keyword evidence="3" id="KW-0238">DNA-binding</keyword>
<dbReference type="Gene3D" id="3.40.190.290">
    <property type="match status" value="1"/>
</dbReference>
<organism evidence="6 7">
    <name type="scientific">Photobacterium proteolyticum</name>
    <dbReference type="NCBI Taxonomy" id="1903952"/>
    <lineage>
        <taxon>Bacteria</taxon>
        <taxon>Pseudomonadati</taxon>
        <taxon>Pseudomonadota</taxon>
        <taxon>Gammaproteobacteria</taxon>
        <taxon>Vibrionales</taxon>
        <taxon>Vibrionaceae</taxon>
        <taxon>Photobacterium</taxon>
    </lineage>
</organism>
<comment type="caution">
    <text evidence="6">The sequence shown here is derived from an EMBL/GenBank/DDBJ whole genome shotgun (WGS) entry which is preliminary data.</text>
</comment>
<dbReference type="Pfam" id="PF00126">
    <property type="entry name" value="HTH_1"/>
    <property type="match status" value="1"/>
</dbReference>
<comment type="similarity">
    <text evidence="1">Belongs to the LysR transcriptional regulatory family.</text>
</comment>
<gene>
    <name evidence="6" type="ORF">BIT28_14665</name>
</gene>
<dbReference type="AlphaFoldDB" id="A0A1Q9GV86"/>
<dbReference type="PROSITE" id="PS50931">
    <property type="entry name" value="HTH_LYSR"/>
    <property type="match status" value="1"/>
</dbReference>
<evidence type="ECO:0000313" key="7">
    <source>
        <dbReference type="Proteomes" id="UP000186905"/>
    </source>
</evidence>
<evidence type="ECO:0000256" key="3">
    <source>
        <dbReference type="ARBA" id="ARBA00023125"/>
    </source>
</evidence>
<proteinExistence type="inferred from homology"/>
<keyword evidence="2" id="KW-0805">Transcription regulation</keyword>
<dbReference type="InterPro" id="IPR036388">
    <property type="entry name" value="WH-like_DNA-bd_sf"/>
</dbReference>
<dbReference type="Pfam" id="PF03466">
    <property type="entry name" value="LysR_substrate"/>
    <property type="match status" value="1"/>
</dbReference>
<evidence type="ECO:0000256" key="1">
    <source>
        <dbReference type="ARBA" id="ARBA00009437"/>
    </source>
</evidence>
<dbReference type="Proteomes" id="UP000186905">
    <property type="component" value="Unassembled WGS sequence"/>
</dbReference>
<dbReference type="Gene3D" id="1.10.10.10">
    <property type="entry name" value="Winged helix-like DNA-binding domain superfamily/Winged helix DNA-binding domain"/>
    <property type="match status" value="1"/>
</dbReference>
<dbReference type="SUPFAM" id="SSF53850">
    <property type="entry name" value="Periplasmic binding protein-like II"/>
    <property type="match status" value="1"/>
</dbReference>
<dbReference type="GO" id="GO:0006351">
    <property type="term" value="P:DNA-templated transcription"/>
    <property type="evidence" value="ECO:0007669"/>
    <property type="project" value="TreeGrafter"/>
</dbReference>
<keyword evidence="4" id="KW-0804">Transcription</keyword>
<dbReference type="GO" id="GO:0043565">
    <property type="term" value="F:sequence-specific DNA binding"/>
    <property type="evidence" value="ECO:0007669"/>
    <property type="project" value="TreeGrafter"/>
</dbReference>
<dbReference type="FunFam" id="1.10.10.10:FF:000001">
    <property type="entry name" value="LysR family transcriptional regulator"/>
    <property type="match status" value="1"/>
</dbReference>
<dbReference type="OrthoDB" id="9786526at2"/>
<feature type="domain" description="HTH lysR-type" evidence="5">
    <location>
        <begin position="8"/>
        <end position="61"/>
    </location>
</feature>
<name>A0A1Q9GV86_9GAMM</name>
<dbReference type="PANTHER" id="PTHR30537">
    <property type="entry name" value="HTH-TYPE TRANSCRIPTIONAL REGULATOR"/>
    <property type="match status" value="1"/>
</dbReference>
<evidence type="ECO:0000256" key="2">
    <source>
        <dbReference type="ARBA" id="ARBA00023015"/>
    </source>
</evidence>
<dbReference type="FunFam" id="3.40.190.290:FF:000001">
    <property type="entry name" value="Transcriptional regulator, LysR family"/>
    <property type="match status" value="1"/>
</dbReference>
<evidence type="ECO:0000313" key="6">
    <source>
        <dbReference type="EMBL" id="OLQ79075.1"/>
    </source>
</evidence>
<dbReference type="SUPFAM" id="SSF46785">
    <property type="entry name" value="Winged helix' DNA-binding domain"/>
    <property type="match status" value="1"/>
</dbReference>
<keyword evidence="7" id="KW-1185">Reference proteome</keyword>
<dbReference type="InterPro" id="IPR058163">
    <property type="entry name" value="LysR-type_TF_proteobact-type"/>
</dbReference>
<dbReference type="GO" id="GO:0003700">
    <property type="term" value="F:DNA-binding transcription factor activity"/>
    <property type="evidence" value="ECO:0007669"/>
    <property type="project" value="InterPro"/>
</dbReference>
<reference evidence="6 7" key="1">
    <citation type="submission" date="2016-09" db="EMBL/GenBank/DDBJ databases">
        <title>Photobacterium proteolyticum sp. nov. a protease producing bacterium isolated from ocean sediments of Laizhou Bay.</title>
        <authorList>
            <person name="Li Y."/>
        </authorList>
    </citation>
    <scope>NUCLEOTIDE SEQUENCE [LARGE SCALE GENOMIC DNA]</scope>
    <source>
        <strain evidence="6 7">13-12</strain>
    </source>
</reference>
<accession>A0A1Q9GV86</accession>
<dbReference type="InterPro" id="IPR005119">
    <property type="entry name" value="LysR_subst-bd"/>
</dbReference>
<dbReference type="InterPro" id="IPR036390">
    <property type="entry name" value="WH_DNA-bd_sf"/>
</dbReference>
<dbReference type="RefSeq" id="WP_075762879.1">
    <property type="nucleotide sequence ID" value="NZ_MJIL01000052.1"/>
</dbReference>
<dbReference type="STRING" id="1903952.BIT28_14665"/>
<protein>
    <submittedName>
        <fullName evidence="6">LysR family transcriptional regulator</fullName>
    </submittedName>
</protein>